<comment type="similarity">
    <text evidence="1 2">Belongs to the anti-sigma-factor antagonist family.</text>
</comment>
<sequence length="92" mass="9859">MSGEMDYEHAEELHASLATALDGAPAGSDIVVDLQNSSFCDSSGLNVLLSVRLEALKRGVHLVLAAPSHQMIRLLEFTGSDDLFTYVPVVTD</sequence>
<evidence type="ECO:0000313" key="4">
    <source>
        <dbReference type="EMBL" id="MBB4986806.1"/>
    </source>
</evidence>
<dbReference type="Proteomes" id="UP000582643">
    <property type="component" value="Unassembled WGS sequence"/>
</dbReference>
<evidence type="ECO:0000259" key="3">
    <source>
        <dbReference type="PROSITE" id="PS50801"/>
    </source>
</evidence>
<dbReference type="SUPFAM" id="SSF52091">
    <property type="entry name" value="SpoIIaa-like"/>
    <property type="match status" value="1"/>
</dbReference>
<accession>A0A7W7XGS3</accession>
<dbReference type="CDD" id="cd07043">
    <property type="entry name" value="STAS_anti-anti-sigma_factors"/>
    <property type="match status" value="1"/>
</dbReference>
<feature type="domain" description="STAS" evidence="3">
    <location>
        <begin position="1"/>
        <end position="92"/>
    </location>
</feature>
<dbReference type="InterPro" id="IPR003658">
    <property type="entry name" value="Anti-sigma_ant"/>
</dbReference>
<dbReference type="NCBIfam" id="TIGR00377">
    <property type="entry name" value="ant_ant_sig"/>
    <property type="match status" value="1"/>
</dbReference>
<dbReference type="AlphaFoldDB" id="A0A7W7XGS3"/>
<evidence type="ECO:0000313" key="5">
    <source>
        <dbReference type="Proteomes" id="UP000582643"/>
    </source>
</evidence>
<keyword evidence="5" id="KW-1185">Reference proteome</keyword>
<dbReference type="InterPro" id="IPR002645">
    <property type="entry name" value="STAS_dom"/>
</dbReference>
<dbReference type="InterPro" id="IPR058548">
    <property type="entry name" value="MlaB-like_STAS"/>
</dbReference>
<reference evidence="4 5" key="1">
    <citation type="submission" date="2020-08" db="EMBL/GenBank/DDBJ databases">
        <title>Genomic Encyclopedia of Type Strains, Phase III (KMG-III): the genomes of soil and plant-associated and newly described type strains.</title>
        <authorList>
            <person name="Whitman W."/>
        </authorList>
    </citation>
    <scope>NUCLEOTIDE SEQUENCE [LARGE SCALE GENOMIC DNA]</scope>
    <source>
        <strain evidence="4 5">SFB5A</strain>
    </source>
</reference>
<organism evidence="4 5">
    <name type="scientific">Streptomyces nymphaeiformis</name>
    <dbReference type="NCBI Taxonomy" id="2663842"/>
    <lineage>
        <taxon>Bacteria</taxon>
        <taxon>Bacillati</taxon>
        <taxon>Actinomycetota</taxon>
        <taxon>Actinomycetes</taxon>
        <taxon>Kitasatosporales</taxon>
        <taxon>Streptomycetaceae</taxon>
        <taxon>Streptomyces</taxon>
    </lineage>
</organism>
<dbReference type="Pfam" id="PF13466">
    <property type="entry name" value="STAS_2"/>
    <property type="match status" value="1"/>
</dbReference>
<dbReference type="PROSITE" id="PS50801">
    <property type="entry name" value="STAS"/>
    <property type="match status" value="1"/>
</dbReference>
<name>A0A7W7XGS3_9ACTN</name>
<dbReference type="PANTHER" id="PTHR33495:SF2">
    <property type="entry name" value="ANTI-SIGMA FACTOR ANTAGONIST TM_1081-RELATED"/>
    <property type="match status" value="1"/>
</dbReference>
<dbReference type="PANTHER" id="PTHR33495">
    <property type="entry name" value="ANTI-SIGMA FACTOR ANTAGONIST TM_1081-RELATED-RELATED"/>
    <property type="match status" value="1"/>
</dbReference>
<dbReference type="GO" id="GO:0043856">
    <property type="term" value="F:anti-sigma factor antagonist activity"/>
    <property type="evidence" value="ECO:0007669"/>
    <property type="project" value="InterPro"/>
</dbReference>
<dbReference type="InterPro" id="IPR036513">
    <property type="entry name" value="STAS_dom_sf"/>
</dbReference>
<evidence type="ECO:0000256" key="1">
    <source>
        <dbReference type="ARBA" id="ARBA00009013"/>
    </source>
</evidence>
<gene>
    <name evidence="4" type="ORF">GGE06_007777</name>
</gene>
<comment type="caution">
    <text evidence="4">The sequence shown here is derived from an EMBL/GenBank/DDBJ whole genome shotgun (WGS) entry which is preliminary data.</text>
</comment>
<dbReference type="EMBL" id="JACHJY010000014">
    <property type="protein sequence ID" value="MBB4986806.1"/>
    <property type="molecule type" value="Genomic_DNA"/>
</dbReference>
<protein>
    <recommendedName>
        <fullName evidence="2">Anti-sigma factor antagonist</fullName>
    </recommendedName>
</protein>
<proteinExistence type="inferred from homology"/>
<evidence type="ECO:0000256" key="2">
    <source>
        <dbReference type="RuleBase" id="RU003749"/>
    </source>
</evidence>
<dbReference type="Gene3D" id="3.30.750.24">
    <property type="entry name" value="STAS domain"/>
    <property type="match status" value="1"/>
</dbReference>